<dbReference type="EMBL" id="GGEC01024836">
    <property type="protein sequence ID" value="MBX05320.1"/>
    <property type="molecule type" value="Transcribed_RNA"/>
</dbReference>
<sequence>MREQWNLCRSPHRDCLDALKIELRNHVPIQKVYKQLYQYERHTRVTNLVNCLKCTS</sequence>
<protein>
    <submittedName>
        <fullName evidence="1">MOB kinase activator-like 1A</fullName>
    </submittedName>
</protein>
<keyword evidence="1" id="KW-0808">Transferase</keyword>
<organism evidence="1">
    <name type="scientific">Rhizophora mucronata</name>
    <name type="common">Asiatic mangrove</name>
    <dbReference type="NCBI Taxonomy" id="61149"/>
    <lineage>
        <taxon>Eukaryota</taxon>
        <taxon>Viridiplantae</taxon>
        <taxon>Streptophyta</taxon>
        <taxon>Embryophyta</taxon>
        <taxon>Tracheophyta</taxon>
        <taxon>Spermatophyta</taxon>
        <taxon>Magnoliopsida</taxon>
        <taxon>eudicotyledons</taxon>
        <taxon>Gunneridae</taxon>
        <taxon>Pentapetalae</taxon>
        <taxon>rosids</taxon>
        <taxon>fabids</taxon>
        <taxon>Malpighiales</taxon>
        <taxon>Rhizophoraceae</taxon>
        <taxon>Rhizophora</taxon>
    </lineage>
</organism>
<dbReference type="EMBL" id="GGEC01024834">
    <property type="protein sequence ID" value="MBX05318.1"/>
    <property type="molecule type" value="Transcribed_RNA"/>
</dbReference>
<dbReference type="AlphaFoldDB" id="A0A2P2KHW6"/>
<evidence type="ECO:0000313" key="1">
    <source>
        <dbReference type="EMBL" id="MBX05318.1"/>
    </source>
</evidence>
<dbReference type="GO" id="GO:0016301">
    <property type="term" value="F:kinase activity"/>
    <property type="evidence" value="ECO:0007669"/>
    <property type="project" value="UniProtKB-KW"/>
</dbReference>
<keyword evidence="1" id="KW-0418">Kinase</keyword>
<proteinExistence type="predicted"/>
<accession>A0A2P2KHW6</accession>
<reference evidence="1" key="1">
    <citation type="submission" date="2018-02" db="EMBL/GenBank/DDBJ databases">
        <title>Rhizophora mucronata_Transcriptome.</title>
        <authorList>
            <person name="Meera S.P."/>
            <person name="Sreeshan A."/>
            <person name="Augustine A."/>
        </authorList>
    </citation>
    <scope>NUCLEOTIDE SEQUENCE</scope>
    <source>
        <tissue evidence="1">Leaf</tissue>
    </source>
</reference>
<name>A0A2P2KHW6_RHIMU</name>